<dbReference type="OrthoDB" id="286221at2"/>
<reference evidence="1 2" key="1">
    <citation type="submission" date="2019-02" db="EMBL/GenBank/DDBJ databases">
        <title>Deep-cultivation of Planctomycetes and their phenomic and genomic characterization uncovers novel biology.</title>
        <authorList>
            <person name="Wiegand S."/>
            <person name="Jogler M."/>
            <person name="Boedeker C."/>
            <person name="Pinto D."/>
            <person name="Vollmers J."/>
            <person name="Rivas-Marin E."/>
            <person name="Kohn T."/>
            <person name="Peeters S.H."/>
            <person name="Heuer A."/>
            <person name="Rast P."/>
            <person name="Oberbeckmann S."/>
            <person name="Bunk B."/>
            <person name="Jeske O."/>
            <person name="Meyerdierks A."/>
            <person name="Storesund J.E."/>
            <person name="Kallscheuer N."/>
            <person name="Luecker S."/>
            <person name="Lage O.M."/>
            <person name="Pohl T."/>
            <person name="Merkel B.J."/>
            <person name="Hornburger P."/>
            <person name="Mueller R.-W."/>
            <person name="Bruemmer F."/>
            <person name="Labrenz M."/>
            <person name="Spormann A.M."/>
            <person name="Op Den Camp H."/>
            <person name="Overmann J."/>
            <person name="Amann R."/>
            <person name="Jetten M.S.M."/>
            <person name="Mascher T."/>
            <person name="Medema M.H."/>
            <person name="Devos D.P."/>
            <person name="Kaster A.-K."/>
            <person name="Ovreas L."/>
            <person name="Rohde M."/>
            <person name="Galperin M.Y."/>
            <person name="Jogler C."/>
        </authorList>
    </citation>
    <scope>NUCLEOTIDE SEQUENCE [LARGE SCALE GENOMIC DNA]</scope>
    <source>
        <strain evidence="1 2">Pla52o</strain>
    </source>
</reference>
<accession>A0A5C6BF01</accession>
<dbReference type="RefSeq" id="WP_146597555.1">
    <property type="nucleotide sequence ID" value="NZ_SJPT01000019.1"/>
</dbReference>
<proteinExistence type="predicted"/>
<protein>
    <submittedName>
        <fullName evidence="1">Uncharacterized protein</fullName>
    </submittedName>
</protein>
<sequence length="59" mass="6452">MSPTPTSSVDTMEPGQLLNELERRQDEVLAELDALDAKLSAVLRGLGVTLDDEIDQELL</sequence>
<evidence type="ECO:0000313" key="2">
    <source>
        <dbReference type="Proteomes" id="UP000316304"/>
    </source>
</evidence>
<dbReference type="Proteomes" id="UP000316304">
    <property type="component" value="Unassembled WGS sequence"/>
</dbReference>
<gene>
    <name evidence="1" type="ORF">Pla52o_56860</name>
</gene>
<dbReference type="EMBL" id="SJPT01000019">
    <property type="protein sequence ID" value="TWU10312.1"/>
    <property type="molecule type" value="Genomic_DNA"/>
</dbReference>
<name>A0A5C6BF01_9BACT</name>
<keyword evidence="2" id="KW-1185">Reference proteome</keyword>
<dbReference type="AlphaFoldDB" id="A0A5C6BF01"/>
<comment type="caution">
    <text evidence="1">The sequence shown here is derived from an EMBL/GenBank/DDBJ whole genome shotgun (WGS) entry which is preliminary data.</text>
</comment>
<organism evidence="1 2">
    <name type="scientific">Novipirellula galeiformis</name>
    <dbReference type="NCBI Taxonomy" id="2528004"/>
    <lineage>
        <taxon>Bacteria</taxon>
        <taxon>Pseudomonadati</taxon>
        <taxon>Planctomycetota</taxon>
        <taxon>Planctomycetia</taxon>
        <taxon>Pirellulales</taxon>
        <taxon>Pirellulaceae</taxon>
        <taxon>Novipirellula</taxon>
    </lineage>
</organism>
<evidence type="ECO:0000313" key="1">
    <source>
        <dbReference type="EMBL" id="TWU10312.1"/>
    </source>
</evidence>